<keyword evidence="2" id="KW-1185">Reference proteome</keyword>
<name>A0A2U9B227_SCOMX</name>
<evidence type="ECO:0000313" key="2">
    <source>
        <dbReference type="Proteomes" id="UP000246464"/>
    </source>
</evidence>
<dbReference type="Proteomes" id="UP000246464">
    <property type="component" value="Chromosome 2"/>
</dbReference>
<protein>
    <submittedName>
        <fullName evidence="1">Uncharacterized protein</fullName>
    </submittedName>
</protein>
<dbReference type="EMBL" id="CP026244">
    <property type="protein sequence ID" value="AWO97838.1"/>
    <property type="molecule type" value="Genomic_DNA"/>
</dbReference>
<accession>A0A2U9B227</accession>
<proteinExistence type="predicted"/>
<dbReference type="AlphaFoldDB" id="A0A2U9B227"/>
<evidence type="ECO:0000313" key="1">
    <source>
        <dbReference type="EMBL" id="AWO97838.1"/>
    </source>
</evidence>
<gene>
    <name evidence="1" type="ORF">SMAX5B_007698</name>
</gene>
<organism evidence="1 2">
    <name type="scientific">Scophthalmus maximus</name>
    <name type="common">Turbot</name>
    <name type="synonym">Psetta maxima</name>
    <dbReference type="NCBI Taxonomy" id="52904"/>
    <lineage>
        <taxon>Eukaryota</taxon>
        <taxon>Metazoa</taxon>
        <taxon>Chordata</taxon>
        <taxon>Craniata</taxon>
        <taxon>Vertebrata</taxon>
        <taxon>Euteleostomi</taxon>
        <taxon>Actinopterygii</taxon>
        <taxon>Neopterygii</taxon>
        <taxon>Teleostei</taxon>
        <taxon>Neoteleostei</taxon>
        <taxon>Acanthomorphata</taxon>
        <taxon>Carangaria</taxon>
        <taxon>Pleuronectiformes</taxon>
        <taxon>Pleuronectoidei</taxon>
        <taxon>Scophthalmidae</taxon>
        <taxon>Scophthalmus</taxon>
    </lineage>
</organism>
<sequence length="302" mass="33688">MVFNILTKQQASDSNSLYAGLSDLMDGRTLNSCLSLGRALPGIHEDLYLSPGTGTRARSIRLFQASTTFNYIVTNTAPRYTIERVMLFNIRGPGEGKSYANNVLNCQFKQALDKESNVIPNTFKNLLDTSVLESDVVSRDVNTGKVDTVKYHAVHNCGFVWNTNTLGFVSDAWADRCVIMESEFPTHVTRTRSSKQLQDTVEKQKMGRVTAMCLYRQNLVQSATMIAESEIMQFDRRFDAARDACVAPLYSSHIVCTGAASRQVSFCINQLVFAEAMKLACHFVFDFLTSVSSRSLTVRVHV</sequence>
<reference evidence="1 2" key="1">
    <citation type="submission" date="2017-12" db="EMBL/GenBank/DDBJ databases">
        <title>Integrating genomic resources of turbot (Scophthalmus maximus) in depth evaluation of genetic and physical mapping variation across individuals.</title>
        <authorList>
            <person name="Martinez P."/>
        </authorList>
    </citation>
    <scope>NUCLEOTIDE SEQUENCE [LARGE SCALE GENOMIC DNA]</scope>
</reference>